<dbReference type="OrthoDB" id="3266532at2759"/>
<keyword evidence="4" id="KW-1185">Reference proteome</keyword>
<dbReference type="InterPro" id="IPR003593">
    <property type="entry name" value="AAA+_ATPase"/>
</dbReference>
<evidence type="ECO:0000256" key="1">
    <source>
        <dbReference type="ARBA" id="ARBA00022737"/>
    </source>
</evidence>
<proteinExistence type="predicted"/>
<dbReference type="PANTHER" id="PTHR10039:SF14">
    <property type="entry name" value="NACHT DOMAIN-CONTAINING PROTEIN"/>
    <property type="match status" value="1"/>
</dbReference>
<gene>
    <name evidence="3" type="ORF">CERSUDRAFT_94965</name>
</gene>
<evidence type="ECO:0000313" key="4">
    <source>
        <dbReference type="Proteomes" id="UP000016930"/>
    </source>
</evidence>
<organism evidence="3 4">
    <name type="scientific">Ceriporiopsis subvermispora (strain B)</name>
    <name type="common">White-rot fungus</name>
    <name type="synonym">Gelatoporia subvermispora</name>
    <dbReference type="NCBI Taxonomy" id="914234"/>
    <lineage>
        <taxon>Eukaryota</taxon>
        <taxon>Fungi</taxon>
        <taxon>Dikarya</taxon>
        <taxon>Basidiomycota</taxon>
        <taxon>Agaricomycotina</taxon>
        <taxon>Agaricomycetes</taxon>
        <taxon>Polyporales</taxon>
        <taxon>Gelatoporiaceae</taxon>
        <taxon>Gelatoporia</taxon>
    </lineage>
</organism>
<dbReference type="Proteomes" id="UP000016930">
    <property type="component" value="Unassembled WGS sequence"/>
</dbReference>
<dbReference type="HOGENOM" id="CLU_000288_6_10_1"/>
<evidence type="ECO:0000259" key="2">
    <source>
        <dbReference type="PROSITE" id="PS50837"/>
    </source>
</evidence>
<dbReference type="PROSITE" id="PS50837">
    <property type="entry name" value="NACHT"/>
    <property type="match status" value="1"/>
</dbReference>
<dbReference type="InterPro" id="IPR027417">
    <property type="entry name" value="P-loop_NTPase"/>
</dbReference>
<accession>M2RCZ9</accession>
<dbReference type="SMART" id="SM00382">
    <property type="entry name" value="AAA"/>
    <property type="match status" value="1"/>
</dbReference>
<keyword evidence="1" id="KW-0677">Repeat</keyword>
<dbReference type="PANTHER" id="PTHR10039">
    <property type="entry name" value="AMELOGENIN"/>
    <property type="match status" value="1"/>
</dbReference>
<protein>
    <recommendedName>
        <fullName evidence="2">NACHT domain-containing protein</fullName>
    </recommendedName>
</protein>
<dbReference type="SUPFAM" id="SSF52540">
    <property type="entry name" value="P-loop containing nucleoside triphosphate hydrolases"/>
    <property type="match status" value="1"/>
</dbReference>
<dbReference type="Pfam" id="PF24883">
    <property type="entry name" value="NPHP3_N"/>
    <property type="match status" value="1"/>
</dbReference>
<dbReference type="InterPro" id="IPR056884">
    <property type="entry name" value="NPHP3-like_N"/>
</dbReference>
<dbReference type="InterPro" id="IPR007111">
    <property type="entry name" value="NACHT_NTPase"/>
</dbReference>
<sequence length="625" mass="70205">MAINCTSGIPIVSQVLPPLQALVKKIASARANTREKRKVLTEIEDLAKSIQSIGNDLRSCADALRETTHTSGSDPLSSEMSEVVALEYSLLTGSVDDQDTLEKLSPVNASYTSYLTEAKSHLQPGTRSQILHDLVEWVRDDEEKKRVYVLHGPAGMGKSSIAHALCQQLAGNTLEASFFFIRGSITDPYSLFRTLAYQLADSIPDLFNPIVQSTRAHLRRGQCQMLKHQIADLLENPLHALSPGFTRPTLLVVDGIDECMNNSDDVVQEMLQLLCHLATDIPFLRILIATRPESYVMDALHYSKDSNTIIFRNLRDEPDIDDDIRLLVSEKFEQCKAKGGFSLTLEFPDAVERLVKLSDGLFIFAATVVRFLAQNKRRSGVLFNQLLKSQRSNALRRLHAPLDTLYTDILSIAFDKYTSDDIHLGHINEVLGWLVLGYDHEDMEAFCTEDLVHVGISTNVTNDVIDRLRSVLIIHNDVTLTTPLRAYHASFPQFLSDPARCTDPAFLVDPPSGHALIATSLLDLLARDDVDTLRDAIWNLPQMWNYAIGHWDVHLLQARYTPELGRALRGFVETHLEHWLRKRGAWSNSYRTKMTPVNDCVRVRSWCEENEPDDGLVAALDDIID</sequence>
<dbReference type="Gene3D" id="3.40.50.300">
    <property type="entry name" value="P-loop containing nucleotide triphosphate hydrolases"/>
    <property type="match status" value="1"/>
</dbReference>
<feature type="domain" description="NACHT" evidence="2">
    <location>
        <begin position="146"/>
        <end position="294"/>
    </location>
</feature>
<name>M2RCZ9_CERS8</name>
<dbReference type="EMBL" id="KB445797">
    <property type="protein sequence ID" value="EMD36691.1"/>
    <property type="molecule type" value="Genomic_DNA"/>
</dbReference>
<reference evidence="3 4" key="1">
    <citation type="journal article" date="2012" name="Proc. Natl. Acad. Sci. U.S.A.">
        <title>Comparative genomics of Ceriporiopsis subvermispora and Phanerochaete chrysosporium provide insight into selective ligninolysis.</title>
        <authorList>
            <person name="Fernandez-Fueyo E."/>
            <person name="Ruiz-Duenas F.J."/>
            <person name="Ferreira P."/>
            <person name="Floudas D."/>
            <person name="Hibbett D.S."/>
            <person name="Canessa P."/>
            <person name="Larrondo L.F."/>
            <person name="James T.Y."/>
            <person name="Seelenfreund D."/>
            <person name="Lobos S."/>
            <person name="Polanco R."/>
            <person name="Tello M."/>
            <person name="Honda Y."/>
            <person name="Watanabe T."/>
            <person name="Watanabe T."/>
            <person name="Ryu J.S."/>
            <person name="Kubicek C.P."/>
            <person name="Schmoll M."/>
            <person name="Gaskell J."/>
            <person name="Hammel K.E."/>
            <person name="St John F.J."/>
            <person name="Vanden Wymelenberg A."/>
            <person name="Sabat G."/>
            <person name="Splinter BonDurant S."/>
            <person name="Syed K."/>
            <person name="Yadav J.S."/>
            <person name="Doddapaneni H."/>
            <person name="Subramanian V."/>
            <person name="Lavin J.L."/>
            <person name="Oguiza J.A."/>
            <person name="Perez G."/>
            <person name="Pisabarro A.G."/>
            <person name="Ramirez L."/>
            <person name="Santoyo F."/>
            <person name="Master E."/>
            <person name="Coutinho P.M."/>
            <person name="Henrissat B."/>
            <person name="Lombard V."/>
            <person name="Magnuson J.K."/>
            <person name="Kuees U."/>
            <person name="Hori C."/>
            <person name="Igarashi K."/>
            <person name="Samejima M."/>
            <person name="Held B.W."/>
            <person name="Barry K.W."/>
            <person name="LaButti K.M."/>
            <person name="Lapidus A."/>
            <person name="Lindquist E.A."/>
            <person name="Lucas S.M."/>
            <person name="Riley R."/>
            <person name="Salamov A.A."/>
            <person name="Hoffmeister D."/>
            <person name="Schwenk D."/>
            <person name="Hadar Y."/>
            <person name="Yarden O."/>
            <person name="de Vries R.P."/>
            <person name="Wiebenga A."/>
            <person name="Stenlid J."/>
            <person name="Eastwood D."/>
            <person name="Grigoriev I.V."/>
            <person name="Berka R.M."/>
            <person name="Blanchette R.A."/>
            <person name="Kersten P."/>
            <person name="Martinez A.T."/>
            <person name="Vicuna R."/>
            <person name="Cullen D."/>
        </authorList>
    </citation>
    <scope>NUCLEOTIDE SEQUENCE [LARGE SCALE GENOMIC DNA]</scope>
    <source>
        <strain evidence="3 4">B</strain>
    </source>
</reference>
<evidence type="ECO:0000313" key="3">
    <source>
        <dbReference type="EMBL" id="EMD36691.1"/>
    </source>
</evidence>
<dbReference type="AlphaFoldDB" id="M2RCZ9"/>
<dbReference type="STRING" id="914234.M2RCZ9"/>